<dbReference type="GeneID" id="9617978"/>
<dbReference type="Proteomes" id="UP000001058">
    <property type="component" value="Unassembled WGS sequence"/>
</dbReference>
<dbReference type="AlphaFoldDB" id="D8TWC7"/>
<dbReference type="KEGG" id="vcn:VOLCADRAFT_91166"/>
<keyword evidence="2" id="KW-1185">Reference proteome</keyword>
<dbReference type="RefSeq" id="XP_002950707.1">
    <property type="nucleotide sequence ID" value="XM_002950661.1"/>
</dbReference>
<dbReference type="EMBL" id="GL378341">
    <property type="protein sequence ID" value="EFJ48022.1"/>
    <property type="molecule type" value="Genomic_DNA"/>
</dbReference>
<sequence>MYVVGVEWMERCLATKGKRYPEGMRAGLAAAAGGDVDADHEADGNQNKTKTKTLWEMRVTEMRVKWLQQGGLPTLIAGAVQAADGGDVSERGGMCSWEAVRVGEGCVYIRTLAYFAYF</sequence>
<dbReference type="InParanoid" id="D8TWC7"/>
<gene>
    <name evidence="1" type="ORF">VOLCADRAFT_91166</name>
</gene>
<reference evidence="1 2" key="1">
    <citation type="journal article" date="2010" name="Science">
        <title>Genomic analysis of organismal complexity in the multicellular green alga Volvox carteri.</title>
        <authorList>
            <person name="Prochnik S.E."/>
            <person name="Umen J."/>
            <person name="Nedelcu A.M."/>
            <person name="Hallmann A."/>
            <person name="Miller S.M."/>
            <person name="Nishii I."/>
            <person name="Ferris P."/>
            <person name="Kuo A."/>
            <person name="Mitros T."/>
            <person name="Fritz-Laylin L.K."/>
            <person name="Hellsten U."/>
            <person name="Chapman J."/>
            <person name="Simakov O."/>
            <person name="Rensing S.A."/>
            <person name="Terry A."/>
            <person name="Pangilinan J."/>
            <person name="Kapitonov V."/>
            <person name="Jurka J."/>
            <person name="Salamov A."/>
            <person name="Shapiro H."/>
            <person name="Schmutz J."/>
            <person name="Grimwood J."/>
            <person name="Lindquist E."/>
            <person name="Lucas S."/>
            <person name="Grigoriev I.V."/>
            <person name="Schmitt R."/>
            <person name="Kirk D."/>
            <person name="Rokhsar D.S."/>
        </authorList>
    </citation>
    <scope>NUCLEOTIDE SEQUENCE [LARGE SCALE GENOMIC DNA]</scope>
    <source>
        <strain evidence="2">f. Nagariensis / Eve</strain>
    </source>
</reference>
<evidence type="ECO:0000313" key="1">
    <source>
        <dbReference type="EMBL" id="EFJ48022.1"/>
    </source>
</evidence>
<organism evidence="2">
    <name type="scientific">Volvox carteri f. nagariensis</name>
    <dbReference type="NCBI Taxonomy" id="3068"/>
    <lineage>
        <taxon>Eukaryota</taxon>
        <taxon>Viridiplantae</taxon>
        <taxon>Chlorophyta</taxon>
        <taxon>core chlorophytes</taxon>
        <taxon>Chlorophyceae</taxon>
        <taxon>CS clade</taxon>
        <taxon>Chlamydomonadales</taxon>
        <taxon>Volvocaceae</taxon>
        <taxon>Volvox</taxon>
    </lineage>
</organism>
<accession>D8TWC7</accession>
<evidence type="ECO:0000313" key="2">
    <source>
        <dbReference type="Proteomes" id="UP000001058"/>
    </source>
</evidence>
<proteinExistence type="predicted"/>
<name>D8TWC7_VOLCA</name>
<protein>
    <submittedName>
        <fullName evidence="1">Uncharacterized protein</fullName>
    </submittedName>
</protein>